<evidence type="ECO:0000313" key="6">
    <source>
        <dbReference type="EMBL" id="GAG37104.1"/>
    </source>
</evidence>
<protein>
    <recommendedName>
        <fullName evidence="7">HTH luxR-type domain-containing protein</fullName>
    </recommendedName>
</protein>
<dbReference type="GO" id="GO:0000160">
    <property type="term" value="P:phosphorelay signal transduction system"/>
    <property type="evidence" value="ECO:0007669"/>
    <property type="project" value="InterPro"/>
</dbReference>
<evidence type="ECO:0000256" key="2">
    <source>
        <dbReference type="ARBA" id="ARBA00023125"/>
    </source>
</evidence>
<dbReference type="GO" id="GO:0003677">
    <property type="term" value="F:DNA binding"/>
    <property type="evidence" value="ECO:0007669"/>
    <property type="project" value="UniProtKB-KW"/>
</dbReference>
<dbReference type="Gene3D" id="1.10.10.10">
    <property type="entry name" value="Winged helix-like DNA-binding domain superfamily/Winged helix DNA-binding domain"/>
    <property type="match status" value="1"/>
</dbReference>
<dbReference type="Gene3D" id="3.40.50.2300">
    <property type="match status" value="1"/>
</dbReference>
<name>X0X1M0_9ZZZZ</name>
<dbReference type="InterPro" id="IPR016032">
    <property type="entry name" value="Sig_transdc_resp-reg_C-effctor"/>
</dbReference>
<evidence type="ECO:0000259" key="5">
    <source>
        <dbReference type="PROSITE" id="PS50110"/>
    </source>
</evidence>
<feature type="non-terminal residue" evidence="6">
    <location>
        <position position="1"/>
    </location>
</feature>
<proteinExistence type="predicted"/>
<reference evidence="6" key="1">
    <citation type="journal article" date="2014" name="Front. Microbiol.">
        <title>High frequency of phylogenetically diverse reductive dehalogenase-homologous genes in deep subseafloor sedimentary metagenomes.</title>
        <authorList>
            <person name="Kawai M."/>
            <person name="Futagami T."/>
            <person name="Toyoda A."/>
            <person name="Takaki Y."/>
            <person name="Nishi S."/>
            <person name="Hori S."/>
            <person name="Arai W."/>
            <person name="Tsubouchi T."/>
            <person name="Morono Y."/>
            <person name="Uchiyama I."/>
            <person name="Ito T."/>
            <person name="Fujiyama A."/>
            <person name="Inagaki F."/>
            <person name="Takami H."/>
        </authorList>
    </citation>
    <scope>NUCLEOTIDE SEQUENCE</scope>
    <source>
        <strain evidence="6">Expedition CK06-06</strain>
    </source>
</reference>
<dbReference type="PRINTS" id="PR00038">
    <property type="entry name" value="HTHLUXR"/>
</dbReference>
<dbReference type="InterPro" id="IPR001789">
    <property type="entry name" value="Sig_transdc_resp-reg_receiver"/>
</dbReference>
<evidence type="ECO:0008006" key="7">
    <source>
        <dbReference type="Google" id="ProtNLM"/>
    </source>
</evidence>
<feature type="domain" description="HTH luxR-type" evidence="4">
    <location>
        <begin position="57"/>
        <end position="122"/>
    </location>
</feature>
<dbReference type="PANTHER" id="PTHR44688">
    <property type="entry name" value="DNA-BINDING TRANSCRIPTIONAL ACTIVATOR DEVR_DOSR"/>
    <property type="match status" value="1"/>
</dbReference>
<accession>X0X1M0</accession>
<evidence type="ECO:0000259" key="4">
    <source>
        <dbReference type="PROSITE" id="PS50043"/>
    </source>
</evidence>
<organism evidence="6">
    <name type="scientific">marine sediment metagenome</name>
    <dbReference type="NCBI Taxonomy" id="412755"/>
    <lineage>
        <taxon>unclassified sequences</taxon>
        <taxon>metagenomes</taxon>
        <taxon>ecological metagenomes</taxon>
    </lineage>
</organism>
<dbReference type="SUPFAM" id="SSF52172">
    <property type="entry name" value="CheY-like"/>
    <property type="match status" value="1"/>
</dbReference>
<keyword evidence="3" id="KW-0804">Transcription</keyword>
<dbReference type="InterPro" id="IPR011006">
    <property type="entry name" value="CheY-like_superfamily"/>
</dbReference>
<dbReference type="Pfam" id="PF00196">
    <property type="entry name" value="GerE"/>
    <property type="match status" value="1"/>
</dbReference>
<evidence type="ECO:0000256" key="3">
    <source>
        <dbReference type="ARBA" id="ARBA00023163"/>
    </source>
</evidence>
<dbReference type="InterPro" id="IPR000792">
    <property type="entry name" value="Tscrpt_reg_LuxR_C"/>
</dbReference>
<dbReference type="CDD" id="cd06170">
    <property type="entry name" value="LuxR_C_like"/>
    <property type="match status" value="1"/>
</dbReference>
<sequence>RRVAPWVSVMVITGFGDIPMSVRALQLGAVDFIEKPLERKIFLHKVQSVLTQDDFIDAPVSKPLTKTEKKVLKLVLEGKGNKEMAYILGRAMRTVERHRSDIMHKFGVDNIVDLVKKAALINLDDVE</sequence>
<feature type="domain" description="Response regulatory" evidence="5">
    <location>
        <begin position="1"/>
        <end position="50"/>
    </location>
</feature>
<keyword evidence="1" id="KW-0805">Transcription regulation</keyword>
<dbReference type="AlphaFoldDB" id="X0X1M0"/>
<dbReference type="PANTHER" id="PTHR44688:SF16">
    <property type="entry name" value="DNA-BINDING TRANSCRIPTIONAL ACTIVATOR DEVR_DOSR"/>
    <property type="match status" value="1"/>
</dbReference>
<comment type="caution">
    <text evidence="6">The sequence shown here is derived from an EMBL/GenBank/DDBJ whole genome shotgun (WGS) entry which is preliminary data.</text>
</comment>
<dbReference type="PROSITE" id="PS50043">
    <property type="entry name" value="HTH_LUXR_2"/>
    <property type="match status" value="1"/>
</dbReference>
<evidence type="ECO:0000256" key="1">
    <source>
        <dbReference type="ARBA" id="ARBA00023015"/>
    </source>
</evidence>
<dbReference type="GO" id="GO:0006355">
    <property type="term" value="P:regulation of DNA-templated transcription"/>
    <property type="evidence" value="ECO:0007669"/>
    <property type="project" value="InterPro"/>
</dbReference>
<dbReference type="SMART" id="SM00421">
    <property type="entry name" value="HTH_LUXR"/>
    <property type="match status" value="1"/>
</dbReference>
<dbReference type="PROSITE" id="PS50110">
    <property type="entry name" value="RESPONSE_REGULATORY"/>
    <property type="match status" value="1"/>
</dbReference>
<keyword evidence="2" id="KW-0238">DNA-binding</keyword>
<dbReference type="InterPro" id="IPR036388">
    <property type="entry name" value="WH-like_DNA-bd_sf"/>
</dbReference>
<dbReference type="SUPFAM" id="SSF46894">
    <property type="entry name" value="C-terminal effector domain of the bipartite response regulators"/>
    <property type="match status" value="1"/>
</dbReference>
<gene>
    <name evidence="6" type="ORF">S01H1_63625</name>
</gene>
<dbReference type="EMBL" id="BARS01041888">
    <property type="protein sequence ID" value="GAG37104.1"/>
    <property type="molecule type" value="Genomic_DNA"/>
</dbReference>